<dbReference type="EMBL" id="JADTXM010000008">
    <property type="protein sequence ID" value="MBH3439721.1"/>
    <property type="molecule type" value="Genomic_DNA"/>
</dbReference>
<reference evidence="1 2" key="1">
    <citation type="submission" date="2020-11" db="EMBL/GenBank/DDBJ databases">
        <title>Enhanced detection system for hospital associated transmission using whole genome sequencing surveillance.</title>
        <authorList>
            <person name="Harrison L.H."/>
            <person name="Van Tyne D."/>
            <person name="Marsh J.W."/>
            <person name="Griffith M.P."/>
            <person name="Snyder D.J."/>
            <person name="Cooper V.S."/>
            <person name="Mustapha M."/>
        </authorList>
    </citation>
    <scope>NUCLEOTIDE SEQUENCE [LARGE SCALE GENOMIC DNA]</scope>
    <source>
        <strain evidence="1 2">PSB00013</strain>
    </source>
</reference>
<evidence type="ECO:0000313" key="1">
    <source>
        <dbReference type="EMBL" id="MBH3439721.1"/>
    </source>
</evidence>
<accession>A0ABS0MSX3</accession>
<organism evidence="1 2">
    <name type="scientific">Pseudomonas luteola</name>
    <dbReference type="NCBI Taxonomy" id="47886"/>
    <lineage>
        <taxon>Bacteria</taxon>
        <taxon>Pseudomonadati</taxon>
        <taxon>Pseudomonadota</taxon>
        <taxon>Gammaproteobacteria</taxon>
        <taxon>Pseudomonadales</taxon>
        <taxon>Pseudomonadaceae</taxon>
        <taxon>Pseudomonas</taxon>
    </lineage>
</organism>
<dbReference type="RefSeq" id="WP_019366454.1">
    <property type="nucleotide sequence ID" value="NZ_JADTXM010000008.1"/>
</dbReference>
<gene>
    <name evidence="1" type="ORF">I5Q09_13610</name>
</gene>
<comment type="caution">
    <text evidence="1">The sequence shown here is derived from an EMBL/GenBank/DDBJ whole genome shotgun (WGS) entry which is preliminary data.</text>
</comment>
<sequence>MSSKEKDFSILNCCLLDFKTLRTSTSNDYILLLIDSLNKGESVALEHSGVYIDSDPDGTPEEFIENNGITFEFMNESLNVSKSLAVKLITDWCKQNIKTEKIEYMML</sequence>
<name>A0ABS0MSX3_PSELU</name>
<proteinExistence type="predicted"/>
<evidence type="ECO:0000313" key="2">
    <source>
        <dbReference type="Proteomes" id="UP000638986"/>
    </source>
</evidence>
<protein>
    <submittedName>
        <fullName evidence="1">Uncharacterized protein</fullName>
    </submittedName>
</protein>
<dbReference type="Proteomes" id="UP000638986">
    <property type="component" value="Unassembled WGS sequence"/>
</dbReference>